<keyword evidence="5" id="KW-0808">Transferase</keyword>
<feature type="compositionally biased region" description="Low complexity" evidence="3">
    <location>
        <begin position="153"/>
        <end position="165"/>
    </location>
</feature>
<dbReference type="SUPFAM" id="SSF47226">
    <property type="entry name" value="Histidine-containing phosphotransfer domain, HPT domain"/>
    <property type="match status" value="1"/>
</dbReference>
<reference evidence="5 6" key="1">
    <citation type="submission" date="2015-01" db="EMBL/GenBank/DDBJ databases">
        <title>Vibrio sp. C94 JCM 19241 whole genome shotgun sequence.</title>
        <authorList>
            <person name="Sawabe T."/>
            <person name="Meirelles P."/>
            <person name="Feng G."/>
            <person name="Sayaka M."/>
            <person name="Hattori M."/>
            <person name="Ohkuma M."/>
        </authorList>
    </citation>
    <scope>NUCLEOTIDE SEQUENCE [LARGE SCALE GENOMIC DNA]</scope>
    <source>
        <strain evidence="6">JCM 19241</strain>
    </source>
</reference>
<feature type="modified residue" description="Phosphohistidine" evidence="2">
    <location>
        <position position="101"/>
    </location>
</feature>
<keyword evidence="1" id="KW-0902">Two-component regulatory system</keyword>
<dbReference type="STRING" id="1481914.JCM19241_3709"/>
<dbReference type="Proteomes" id="UP000031666">
    <property type="component" value="Unassembled WGS sequence"/>
</dbReference>
<protein>
    <submittedName>
        <fullName evidence="5">Sensory box histidine kinase</fullName>
    </submittedName>
</protein>
<evidence type="ECO:0000313" key="6">
    <source>
        <dbReference type="Proteomes" id="UP000031666"/>
    </source>
</evidence>
<feature type="region of interest" description="Disordered" evidence="3">
    <location>
        <begin position="153"/>
        <end position="175"/>
    </location>
</feature>
<dbReference type="Pfam" id="PF01627">
    <property type="entry name" value="Hpt"/>
    <property type="match status" value="1"/>
</dbReference>
<proteinExistence type="predicted"/>
<dbReference type="InterPro" id="IPR036641">
    <property type="entry name" value="HPT_dom_sf"/>
</dbReference>
<name>A0A0B8QFE7_9VIBR</name>
<feature type="compositionally biased region" description="Polar residues" evidence="3">
    <location>
        <begin position="166"/>
        <end position="175"/>
    </location>
</feature>
<dbReference type="InterPro" id="IPR008207">
    <property type="entry name" value="Sig_transdc_His_kin_Hpt_dom"/>
</dbReference>
<keyword evidence="2" id="KW-0597">Phosphoprotein</keyword>
<feature type="domain" description="HPt" evidence="4">
    <location>
        <begin position="62"/>
        <end position="154"/>
    </location>
</feature>
<evidence type="ECO:0000256" key="2">
    <source>
        <dbReference type="PROSITE-ProRule" id="PRU00110"/>
    </source>
</evidence>
<evidence type="ECO:0000256" key="3">
    <source>
        <dbReference type="SAM" id="MobiDB-lite"/>
    </source>
</evidence>
<accession>A0A0B8QFE7</accession>
<dbReference type="EMBL" id="BBSC01000004">
    <property type="protein sequence ID" value="GAM75797.1"/>
    <property type="molecule type" value="Genomic_DNA"/>
</dbReference>
<dbReference type="GO" id="GO:0004672">
    <property type="term" value="F:protein kinase activity"/>
    <property type="evidence" value="ECO:0007669"/>
    <property type="project" value="UniProtKB-ARBA"/>
</dbReference>
<sequence length="243" mass="27162">MNDHISKPIDVEAVFETLAKWIKSPVSNGPSKNQISEPSIEIDFSTLENVNIKEGLARCQGNQHLYWNLLNDFAKSQASFIKRFNDATEQGAPEKLSHLAHELKGVSANIGATMISELANSLEKAVKADKTEISTILERLELYLEKAVTQINATTPTENTEATHTSSTSDSETVPSARTTLMHLEKLLIESDIEAQDVILQLVNDPNLQDYNLELTTLEGYIYDFDFKEALDYFKELKGLMVI</sequence>
<keyword evidence="5" id="KW-0418">Kinase</keyword>
<comment type="caution">
    <text evidence="5">The sequence shown here is derived from an EMBL/GenBank/DDBJ whole genome shotgun (WGS) entry which is preliminary data.</text>
</comment>
<dbReference type="AlphaFoldDB" id="A0A0B8QFE7"/>
<reference evidence="5 6" key="2">
    <citation type="submission" date="2015-01" db="EMBL/GenBank/DDBJ databases">
        <authorList>
            <consortium name="NBRP consortium"/>
            <person name="Sawabe T."/>
            <person name="Meirelles P."/>
            <person name="Feng G."/>
            <person name="Sayaka M."/>
            <person name="Hattori M."/>
            <person name="Ohkuma M."/>
        </authorList>
    </citation>
    <scope>NUCLEOTIDE SEQUENCE [LARGE SCALE GENOMIC DNA]</scope>
    <source>
        <strain evidence="6">JCM 19241</strain>
    </source>
</reference>
<evidence type="ECO:0000259" key="4">
    <source>
        <dbReference type="PROSITE" id="PS50894"/>
    </source>
</evidence>
<dbReference type="PROSITE" id="PS50894">
    <property type="entry name" value="HPT"/>
    <property type="match status" value="1"/>
</dbReference>
<evidence type="ECO:0000256" key="1">
    <source>
        <dbReference type="ARBA" id="ARBA00023012"/>
    </source>
</evidence>
<dbReference type="Gene3D" id="1.20.120.160">
    <property type="entry name" value="HPT domain"/>
    <property type="match status" value="1"/>
</dbReference>
<evidence type="ECO:0000313" key="5">
    <source>
        <dbReference type="EMBL" id="GAM75797.1"/>
    </source>
</evidence>
<gene>
    <name evidence="5" type="ORF">JCM19241_3709</name>
</gene>
<dbReference type="GO" id="GO:0000160">
    <property type="term" value="P:phosphorelay signal transduction system"/>
    <property type="evidence" value="ECO:0007669"/>
    <property type="project" value="UniProtKB-KW"/>
</dbReference>
<organism evidence="5 6">
    <name type="scientific">Vibrio ishigakensis</name>
    <dbReference type="NCBI Taxonomy" id="1481914"/>
    <lineage>
        <taxon>Bacteria</taxon>
        <taxon>Pseudomonadati</taxon>
        <taxon>Pseudomonadota</taxon>
        <taxon>Gammaproteobacteria</taxon>
        <taxon>Vibrionales</taxon>
        <taxon>Vibrionaceae</taxon>
        <taxon>Vibrio</taxon>
    </lineage>
</organism>